<proteinExistence type="predicted"/>
<dbReference type="PROSITE" id="PS50294">
    <property type="entry name" value="WD_REPEATS_REGION"/>
    <property type="match status" value="6"/>
</dbReference>
<feature type="repeat" description="WD" evidence="3">
    <location>
        <begin position="446"/>
        <end position="484"/>
    </location>
</feature>
<dbReference type="InterPro" id="IPR019775">
    <property type="entry name" value="WD40_repeat_CS"/>
</dbReference>
<evidence type="ECO:0000256" key="1">
    <source>
        <dbReference type="ARBA" id="ARBA00022574"/>
    </source>
</evidence>
<feature type="repeat" description="WD" evidence="3">
    <location>
        <begin position="142"/>
        <end position="183"/>
    </location>
</feature>
<dbReference type="Pfam" id="PF00400">
    <property type="entry name" value="WD40"/>
    <property type="match status" value="7"/>
</dbReference>
<dbReference type="SUPFAM" id="SSF50978">
    <property type="entry name" value="WD40 repeat-like"/>
    <property type="match status" value="1"/>
</dbReference>
<gene>
    <name evidence="4" type="ORF">NJ959_18400</name>
</gene>
<dbReference type="RefSeq" id="WP_254013163.1">
    <property type="nucleotide sequence ID" value="NZ_JAMZMM010000197.1"/>
</dbReference>
<dbReference type="PROSITE" id="PS00678">
    <property type="entry name" value="WD_REPEATS_1"/>
    <property type="match status" value="4"/>
</dbReference>
<dbReference type="InterPro" id="IPR020472">
    <property type="entry name" value="WD40_PAC1"/>
</dbReference>
<organism evidence="4 5">
    <name type="scientific">Limnofasciculus baicalensis BBK-W-15</name>
    <dbReference type="NCBI Taxonomy" id="2699891"/>
    <lineage>
        <taxon>Bacteria</taxon>
        <taxon>Bacillati</taxon>
        <taxon>Cyanobacteriota</taxon>
        <taxon>Cyanophyceae</taxon>
        <taxon>Coleofasciculales</taxon>
        <taxon>Coleofasciculaceae</taxon>
        <taxon>Limnofasciculus</taxon>
        <taxon>Limnofasciculus baicalensis</taxon>
    </lineage>
</organism>
<name>A0AAE3GV18_9CYAN</name>
<dbReference type="Gene3D" id="2.130.10.10">
    <property type="entry name" value="YVTN repeat-like/Quinoprotein amine dehydrogenase"/>
    <property type="match status" value="4"/>
</dbReference>
<accession>A0AAE3GV18</accession>
<dbReference type="InterPro" id="IPR001680">
    <property type="entry name" value="WD40_rpt"/>
</dbReference>
<dbReference type="SMART" id="SM00320">
    <property type="entry name" value="WD40"/>
    <property type="match status" value="7"/>
</dbReference>
<protein>
    <submittedName>
        <fullName evidence="4">WD40 repeat domain-containing protein</fullName>
    </submittedName>
</protein>
<reference evidence="4" key="1">
    <citation type="submission" date="2022-06" db="EMBL/GenBank/DDBJ databases">
        <title>New cyanobacteria of genus Symplocastrum in benthos of Lake Baikal.</title>
        <authorList>
            <person name="Sorokovikova E."/>
            <person name="Tikhonova I."/>
            <person name="Krasnopeev A."/>
            <person name="Evseev P."/>
            <person name="Gladkikh A."/>
            <person name="Belykh O."/>
        </authorList>
    </citation>
    <scope>NUCLEOTIDE SEQUENCE</scope>
    <source>
        <strain evidence="4">BBK-W-15</strain>
    </source>
</reference>
<dbReference type="PROSITE" id="PS50082">
    <property type="entry name" value="WD_REPEATS_2"/>
    <property type="match status" value="7"/>
</dbReference>
<comment type="caution">
    <text evidence="4">The sequence shown here is derived from an EMBL/GenBank/DDBJ whole genome shotgun (WGS) entry which is preliminary data.</text>
</comment>
<dbReference type="InterPro" id="IPR050349">
    <property type="entry name" value="WD_LIS1/nudF_dynein_reg"/>
</dbReference>
<dbReference type="InterPro" id="IPR015943">
    <property type="entry name" value="WD40/YVTN_repeat-like_dom_sf"/>
</dbReference>
<dbReference type="PRINTS" id="PR00320">
    <property type="entry name" value="GPROTEINBRPT"/>
</dbReference>
<keyword evidence="1 3" id="KW-0853">WD repeat</keyword>
<sequence>MTNPHWLETTEYISLAASTLGTIVATSSQQVIYAALPLSISISLNLANRQRLYQLNQKQIETAIAQFQQRITELESIAGNSDRKISEINDTISQLQIPPQQQLSQNSPVIQLPPQTLPETFVPPSQPVSTAESYNWQPVNTITVNSDEITALAISSDGQIIATNGLDYSIKIWDISTGAEKLTLKGHCDRILAISISPDGKIMASSSADKTIKLWDIKTERETGEYFITSLSDSDPPKSPLKRGTLNNFSPLNKGGWGVSPNLPTNPKTIQGNLYYFLTIAFSPDSMTIATGSADCTIKLWDIKTLAQKRILKGHREKVQAVAFSPDGETLASGSWDSTIKIWDISPNPQKDTITLNGHRGVVNSIAFNPDGKLLVSGSADNTIKLWDISTGEEIYSTIEHQDEVLAVAFSPDGAIIASGSCDGSGRRCDRKIKLWHLHGDFTSTLPDRSEPVKSVIFSSDGQLLVSGSSDKTIKIWRFDNPQP</sequence>
<dbReference type="EMBL" id="JAMZMM010000197">
    <property type="protein sequence ID" value="MCP2730403.1"/>
    <property type="molecule type" value="Genomic_DNA"/>
</dbReference>
<keyword evidence="5" id="KW-1185">Reference proteome</keyword>
<evidence type="ECO:0000256" key="3">
    <source>
        <dbReference type="PROSITE-ProRule" id="PRU00221"/>
    </source>
</evidence>
<dbReference type="AlphaFoldDB" id="A0AAE3GV18"/>
<evidence type="ECO:0000256" key="2">
    <source>
        <dbReference type="ARBA" id="ARBA00022737"/>
    </source>
</evidence>
<feature type="repeat" description="WD" evidence="3">
    <location>
        <begin position="270"/>
        <end position="311"/>
    </location>
</feature>
<feature type="repeat" description="WD" evidence="3">
    <location>
        <begin position="312"/>
        <end position="353"/>
    </location>
</feature>
<dbReference type="InterPro" id="IPR036322">
    <property type="entry name" value="WD40_repeat_dom_sf"/>
</dbReference>
<dbReference type="PANTHER" id="PTHR44129">
    <property type="entry name" value="WD REPEAT-CONTAINING PROTEIN POP1"/>
    <property type="match status" value="1"/>
</dbReference>
<evidence type="ECO:0000313" key="4">
    <source>
        <dbReference type="EMBL" id="MCP2730403.1"/>
    </source>
</evidence>
<feature type="repeat" description="WD" evidence="3">
    <location>
        <begin position="184"/>
        <end position="225"/>
    </location>
</feature>
<keyword evidence="2" id="KW-0677">Repeat</keyword>
<evidence type="ECO:0000313" key="5">
    <source>
        <dbReference type="Proteomes" id="UP001204953"/>
    </source>
</evidence>
<feature type="repeat" description="WD" evidence="3">
    <location>
        <begin position="398"/>
        <end position="425"/>
    </location>
</feature>
<dbReference type="Proteomes" id="UP001204953">
    <property type="component" value="Unassembled WGS sequence"/>
</dbReference>
<dbReference type="CDD" id="cd00200">
    <property type="entry name" value="WD40"/>
    <property type="match status" value="1"/>
</dbReference>
<feature type="repeat" description="WD" evidence="3">
    <location>
        <begin position="356"/>
        <end position="397"/>
    </location>
</feature>